<dbReference type="Pfam" id="PF00144">
    <property type="entry name" value="Beta-lactamase"/>
    <property type="match status" value="1"/>
</dbReference>
<comment type="similarity">
    <text evidence="1">Belongs to the peptidase S12 family.</text>
</comment>
<evidence type="ECO:0000259" key="2">
    <source>
        <dbReference type="Pfam" id="PF00144"/>
    </source>
</evidence>
<keyword evidence="4" id="KW-1185">Reference proteome</keyword>
<dbReference type="PANTHER" id="PTHR46825">
    <property type="entry name" value="D-ALANYL-D-ALANINE-CARBOXYPEPTIDASE/ENDOPEPTIDASE AMPH"/>
    <property type="match status" value="1"/>
</dbReference>
<protein>
    <submittedName>
        <fullName evidence="3">Beta-lactamase/transpeptidase-like protein</fullName>
    </submittedName>
</protein>
<dbReference type="OrthoDB" id="5946976at2759"/>
<dbReference type="Proteomes" id="UP000070501">
    <property type="component" value="Unassembled WGS sequence"/>
</dbReference>
<dbReference type="Gene3D" id="3.40.710.10">
    <property type="entry name" value="DD-peptidase/beta-lactamase superfamily"/>
    <property type="match status" value="1"/>
</dbReference>
<dbReference type="InterPro" id="IPR012338">
    <property type="entry name" value="Beta-lactam/transpept-like"/>
</dbReference>
<dbReference type="InterPro" id="IPR050491">
    <property type="entry name" value="AmpC-like"/>
</dbReference>
<evidence type="ECO:0000313" key="3">
    <source>
        <dbReference type="EMBL" id="KXJ86921.1"/>
    </source>
</evidence>
<evidence type="ECO:0000256" key="1">
    <source>
        <dbReference type="ARBA" id="ARBA00038215"/>
    </source>
</evidence>
<reference evidence="4" key="1">
    <citation type="submission" date="2016-02" db="EMBL/GenBank/DDBJ databases">
        <title>Draft genome sequence of Microdochium bolleyi, a fungal endophyte of beachgrass.</title>
        <authorList>
            <consortium name="DOE Joint Genome Institute"/>
            <person name="David A.S."/>
            <person name="May G."/>
            <person name="Haridas S."/>
            <person name="Lim J."/>
            <person name="Wang M."/>
            <person name="Labutti K."/>
            <person name="Lipzen A."/>
            <person name="Barry K."/>
            <person name="Grigoriev I.V."/>
        </authorList>
    </citation>
    <scope>NUCLEOTIDE SEQUENCE [LARGE SCALE GENOMIC DNA]</scope>
    <source>
        <strain evidence="4">J235TASD1</strain>
    </source>
</reference>
<name>A0A136IPU0_9PEZI</name>
<feature type="domain" description="Beta-lactamase-related" evidence="2">
    <location>
        <begin position="69"/>
        <end position="397"/>
    </location>
</feature>
<dbReference type="InParanoid" id="A0A136IPU0"/>
<gene>
    <name evidence="3" type="ORF">Micbo1qcDRAFT_168012</name>
</gene>
<dbReference type="AlphaFoldDB" id="A0A136IPU0"/>
<dbReference type="STRING" id="196109.A0A136IPU0"/>
<dbReference type="SUPFAM" id="SSF56601">
    <property type="entry name" value="beta-lactamase/transpeptidase-like"/>
    <property type="match status" value="1"/>
</dbReference>
<proteinExistence type="inferred from homology"/>
<dbReference type="EMBL" id="KQ964265">
    <property type="protein sequence ID" value="KXJ86921.1"/>
    <property type="molecule type" value="Genomic_DNA"/>
</dbReference>
<dbReference type="InterPro" id="IPR001466">
    <property type="entry name" value="Beta-lactam-related"/>
</dbReference>
<accession>A0A136IPU0</accession>
<organism evidence="3 4">
    <name type="scientific">Microdochium bolleyi</name>
    <dbReference type="NCBI Taxonomy" id="196109"/>
    <lineage>
        <taxon>Eukaryota</taxon>
        <taxon>Fungi</taxon>
        <taxon>Dikarya</taxon>
        <taxon>Ascomycota</taxon>
        <taxon>Pezizomycotina</taxon>
        <taxon>Sordariomycetes</taxon>
        <taxon>Xylariomycetidae</taxon>
        <taxon>Xylariales</taxon>
        <taxon>Microdochiaceae</taxon>
        <taxon>Microdochium</taxon>
    </lineage>
</organism>
<evidence type="ECO:0000313" key="4">
    <source>
        <dbReference type="Proteomes" id="UP000070501"/>
    </source>
</evidence>
<sequence>MPSLTRTCLLAGCLHAATSHGAGHVPRPGGSGYDHPQVVLGEASTIAHEPAVNNRNSSTRDWSELAGFIDGFIREWRITGLSVAIRDGNEDETWAQGFGYADRSTMEPMTPHTMTFTGSTTKSFTAAALSVIVDRPAEYHPAMNWTTPIAQLLPGDDFVLADDDGSWATQHITVEDALAHRTGLPGHDLAWVPTTRDLVRGLRHLPLSAEPRTRFQYSNKMYGVLGYVIEKLSRVSLGEFLKTKIWTPLGMEETFLGLEAARASKVPLARCYHWSETLGRHVEVPYELNPADAAAGDVVSNVLDYTKYLQIMIAEEGCLLSKQAIREIKRPRMLAKESHPLFTGPVFYSLGWYYSIFRGEQVWFHTGQTADFLSIMVMVPAKKFSVVVFVNQGERAFEVVAYRVLYDLFGVPEEERMDLNAKVRTDKQQERALIKNCPAQIYPSLPSPPLPPARALNEYAGVFEHPGYGWVKLELDTSSDKAEKRRLRLTRRDDAYPHITVDLVHQSGEQWLGWMHYGEWQDAESPLRCVRAEFHADSHNETVRRFGIDLRLEGPDTPLVWYERVETATQE</sequence>
<dbReference type="PANTHER" id="PTHR46825:SF9">
    <property type="entry name" value="BETA-LACTAMASE-RELATED DOMAIN-CONTAINING PROTEIN"/>
    <property type="match status" value="1"/>
</dbReference>